<dbReference type="PROSITE" id="PS50850">
    <property type="entry name" value="MFS"/>
    <property type="match status" value="1"/>
</dbReference>
<feature type="domain" description="Major facilitator superfamily (MFS) profile" evidence="3">
    <location>
        <begin position="1"/>
        <end position="148"/>
    </location>
</feature>
<feature type="transmembrane region" description="Helical" evidence="2">
    <location>
        <begin position="94"/>
        <end position="116"/>
    </location>
</feature>
<feature type="transmembrane region" description="Helical" evidence="2">
    <location>
        <begin position="59"/>
        <end position="82"/>
    </location>
</feature>
<dbReference type="InterPro" id="IPR050327">
    <property type="entry name" value="Proton-linked_MCT"/>
</dbReference>
<dbReference type="Proteomes" id="UP000887565">
    <property type="component" value="Unplaced"/>
</dbReference>
<feature type="transmembrane region" description="Helical" evidence="2">
    <location>
        <begin position="122"/>
        <end position="146"/>
    </location>
</feature>
<evidence type="ECO:0000259" key="3">
    <source>
        <dbReference type="PROSITE" id="PS50850"/>
    </source>
</evidence>
<sequence length="206" mass="22759">MCISMILPGTGITNTIGRVFYGWLSDKGWIRSITVNNLTLTACGIITIFVPIYTTYSWLTVYSALFGFLIAAFVCLTSVILVEHLGLKRLTNAFGLLILVRGFACLIGSPLAGYVYTKTENYNASFVFSGVLIVLAGVISFCIPMIEKWRVLGKNARLFGGNGLVDSMMDDEEIDDRLTVNNSRRLDDIVEALAEQEFNKEKDESA</sequence>
<dbReference type="GO" id="GO:0008028">
    <property type="term" value="F:monocarboxylic acid transmembrane transporter activity"/>
    <property type="evidence" value="ECO:0007669"/>
    <property type="project" value="TreeGrafter"/>
</dbReference>
<dbReference type="InterPro" id="IPR011701">
    <property type="entry name" value="MFS"/>
</dbReference>
<evidence type="ECO:0000313" key="5">
    <source>
        <dbReference type="WBParaSite" id="nRc.2.0.1.t26881-RA"/>
    </source>
</evidence>
<accession>A0A915JLI6</accession>
<dbReference type="GO" id="GO:0016020">
    <property type="term" value="C:membrane"/>
    <property type="evidence" value="ECO:0007669"/>
    <property type="project" value="UniProtKB-SubCell"/>
</dbReference>
<dbReference type="WBParaSite" id="nRc.2.0.1.t26881-RA">
    <property type="protein sequence ID" value="nRc.2.0.1.t26881-RA"/>
    <property type="gene ID" value="nRc.2.0.1.g26881"/>
</dbReference>
<comment type="subcellular location">
    <subcellularLocation>
        <location evidence="1">Membrane</location>
        <topology evidence="1">Multi-pass membrane protein</topology>
    </subcellularLocation>
</comment>
<dbReference type="AlphaFoldDB" id="A0A915JLI6"/>
<reference evidence="5" key="1">
    <citation type="submission" date="2022-11" db="UniProtKB">
        <authorList>
            <consortium name="WormBaseParasite"/>
        </authorList>
    </citation>
    <scope>IDENTIFICATION</scope>
</reference>
<keyword evidence="2" id="KW-1133">Transmembrane helix</keyword>
<keyword evidence="2" id="KW-0812">Transmembrane</keyword>
<evidence type="ECO:0000256" key="2">
    <source>
        <dbReference type="SAM" id="Phobius"/>
    </source>
</evidence>
<dbReference type="SUPFAM" id="SSF103473">
    <property type="entry name" value="MFS general substrate transporter"/>
    <property type="match status" value="1"/>
</dbReference>
<name>A0A915JLI6_ROMCU</name>
<dbReference type="PANTHER" id="PTHR11360">
    <property type="entry name" value="MONOCARBOXYLATE TRANSPORTER"/>
    <property type="match status" value="1"/>
</dbReference>
<organism evidence="4 5">
    <name type="scientific">Romanomermis culicivorax</name>
    <name type="common">Nematode worm</name>
    <dbReference type="NCBI Taxonomy" id="13658"/>
    <lineage>
        <taxon>Eukaryota</taxon>
        <taxon>Metazoa</taxon>
        <taxon>Ecdysozoa</taxon>
        <taxon>Nematoda</taxon>
        <taxon>Enoplea</taxon>
        <taxon>Dorylaimia</taxon>
        <taxon>Mermithida</taxon>
        <taxon>Mermithoidea</taxon>
        <taxon>Mermithidae</taxon>
        <taxon>Romanomermis</taxon>
    </lineage>
</organism>
<keyword evidence="2" id="KW-0472">Membrane</keyword>
<dbReference type="OMA" id="NFTLVIC"/>
<protein>
    <submittedName>
        <fullName evidence="5">Major facilitator superfamily (MFS) profile domain-containing protein</fullName>
    </submittedName>
</protein>
<dbReference type="Pfam" id="PF07690">
    <property type="entry name" value="MFS_1"/>
    <property type="match status" value="1"/>
</dbReference>
<feature type="transmembrane region" description="Helical" evidence="2">
    <location>
        <begin position="33"/>
        <end position="53"/>
    </location>
</feature>
<dbReference type="InterPro" id="IPR020846">
    <property type="entry name" value="MFS_dom"/>
</dbReference>
<keyword evidence="4" id="KW-1185">Reference proteome</keyword>
<dbReference type="InterPro" id="IPR036259">
    <property type="entry name" value="MFS_trans_sf"/>
</dbReference>
<dbReference type="Gene3D" id="1.20.1250.20">
    <property type="entry name" value="MFS general substrate transporter like domains"/>
    <property type="match status" value="1"/>
</dbReference>
<evidence type="ECO:0000313" key="4">
    <source>
        <dbReference type="Proteomes" id="UP000887565"/>
    </source>
</evidence>
<evidence type="ECO:0000256" key="1">
    <source>
        <dbReference type="ARBA" id="ARBA00004141"/>
    </source>
</evidence>
<proteinExistence type="predicted"/>
<dbReference type="PANTHER" id="PTHR11360:SF286">
    <property type="entry name" value="GH22266P"/>
    <property type="match status" value="1"/>
</dbReference>